<dbReference type="RefSeq" id="WP_108432274.1">
    <property type="nucleotide sequence ID" value="NZ_CP026947.1"/>
</dbReference>
<keyword evidence="3" id="KW-0812">Transmembrane</keyword>
<comment type="similarity">
    <text evidence="1">Belongs to the CPA3 antiporters (TC 2.A.63) subunit G family.</text>
</comment>
<dbReference type="PANTHER" id="PTHR34703:SF1">
    <property type="entry name" value="ANTIPORTER SUBUNIT MNHG2-RELATED"/>
    <property type="match status" value="1"/>
</dbReference>
<dbReference type="AlphaFoldDB" id="A0A2U1T5V4"/>
<comment type="caution">
    <text evidence="4">The sequence shown here is derived from an EMBL/GenBank/DDBJ whole genome shotgun (WGS) entry which is preliminary data.</text>
</comment>
<feature type="transmembrane region" description="Helical" evidence="3">
    <location>
        <begin position="75"/>
        <end position="93"/>
    </location>
</feature>
<dbReference type="Proteomes" id="UP000244989">
    <property type="component" value="Unassembled WGS sequence"/>
</dbReference>
<feature type="region of interest" description="Disordered" evidence="2">
    <location>
        <begin position="110"/>
        <end position="143"/>
    </location>
</feature>
<accession>A0A2U1T5V4</accession>
<keyword evidence="3" id="KW-0472">Membrane</keyword>
<dbReference type="OrthoDB" id="3214257at2"/>
<evidence type="ECO:0000313" key="4">
    <source>
        <dbReference type="EMBL" id="PWC01369.1"/>
    </source>
</evidence>
<dbReference type="Pfam" id="PF03334">
    <property type="entry name" value="PhaG_MnhG_YufB"/>
    <property type="match status" value="1"/>
</dbReference>
<dbReference type="PANTHER" id="PTHR34703">
    <property type="entry name" value="ANTIPORTER SUBUNIT MNHG2-RELATED"/>
    <property type="match status" value="1"/>
</dbReference>
<gene>
    <name evidence="4" type="ORF">DF222_07530</name>
</gene>
<evidence type="ECO:0000256" key="2">
    <source>
        <dbReference type="SAM" id="MobiDB-lite"/>
    </source>
</evidence>
<evidence type="ECO:0000256" key="3">
    <source>
        <dbReference type="SAM" id="Phobius"/>
    </source>
</evidence>
<feature type="transmembrane region" description="Helical" evidence="3">
    <location>
        <begin position="6"/>
        <end position="30"/>
    </location>
</feature>
<keyword evidence="5" id="KW-1185">Reference proteome</keyword>
<dbReference type="GO" id="GO:0015385">
    <property type="term" value="F:sodium:proton antiporter activity"/>
    <property type="evidence" value="ECO:0007669"/>
    <property type="project" value="TreeGrafter"/>
</dbReference>
<keyword evidence="3" id="KW-1133">Transmembrane helix</keyword>
<dbReference type="InterPro" id="IPR005133">
    <property type="entry name" value="PhaG_MnhG_YufB"/>
</dbReference>
<reference evidence="5" key="1">
    <citation type="submission" date="2018-04" db="EMBL/GenBank/DDBJ databases">
        <authorList>
            <person name="Liu S."/>
            <person name="Wang Z."/>
            <person name="Li J."/>
        </authorList>
    </citation>
    <scope>NUCLEOTIDE SEQUENCE [LARGE SCALE GENOMIC DNA]</scope>
    <source>
        <strain evidence="5">2189</strain>
    </source>
</reference>
<feature type="transmembrane region" description="Helical" evidence="3">
    <location>
        <begin position="42"/>
        <end position="63"/>
    </location>
</feature>
<sequence length="143" mass="15552">MNWNLIADILSLVLLIPGAVFVFSAAVGVVRFRDTMSRVHAITKPQTTGLILIILGASIHVTGSEEFSVSERGDLGMLLLLVIFALMTSPVTAQRLGRISRREGLYGEPEDLSLNEAPAERPGRKRGEISRRIERRTGSTPGA</sequence>
<proteinExistence type="inferred from homology"/>
<evidence type="ECO:0000313" key="5">
    <source>
        <dbReference type="Proteomes" id="UP000244989"/>
    </source>
</evidence>
<dbReference type="EMBL" id="QEEZ01000013">
    <property type="protein sequence ID" value="PWC01369.1"/>
    <property type="molecule type" value="Genomic_DNA"/>
</dbReference>
<evidence type="ECO:0000256" key="1">
    <source>
        <dbReference type="ARBA" id="ARBA00008404"/>
    </source>
</evidence>
<feature type="compositionally biased region" description="Basic and acidic residues" evidence="2">
    <location>
        <begin position="118"/>
        <end position="137"/>
    </location>
</feature>
<dbReference type="NCBIfam" id="TIGR01300">
    <property type="entry name" value="CPA3_mnhG_phaG"/>
    <property type="match status" value="1"/>
</dbReference>
<dbReference type="KEGG" id="cyz:C3B44_10230"/>
<name>A0A2U1T5V4_9CORY</name>
<protein>
    <submittedName>
        <fullName evidence="4">Cation:proton antiporter</fullName>
    </submittedName>
</protein>
<organism evidence="4 5">
    <name type="scientific">Corynebacterium yudongzhengii</name>
    <dbReference type="NCBI Taxonomy" id="2080740"/>
    <lineage>
        <taxon>Bacteria</taxon>
        <taxon>Bacillati</taxon>
        <taxon>Actinomycetota</taxon>
        <taxon>Actinomycetes</taxon>
        <taxon>Mycobacteriales</taxon>
        <taxon>Corynebacteriaceae</taxon>
        <taxon>Corynebacterium</taxon>
    </lineage>
</organism>
<dbReference type="NCBIfam" id="NF009238">
    <property type="entry name" value="PRK12592.1"/>
    <property type="match status" value="1"/>
</dbReference>